<dbReference type="Proteomes" id="UP000681722">
    <property type="component" value="Unassembled WGS sequence"/>
</dbReference>
<dbReference type="InterPro" id="IPR029058">
    <property type="entry name" value="AB_hydrolase_fold"/>
</dbReference>
<dbReference type="EMBL" id="CAJOBC010029404">
    <property type="protein sequence ID" value="CAF4082945.1"/>
    <property type="molecule type" value="Genomic_DNA"/>
</dbReference>
<dbReference type="Proteomes" id="UP000663829">
    <property type="component" value="Unassembled WGS sequence"/>
</dbReference>
<dbReference type="Pfam" id="PF00975">
    <property type="entry name" value="Thioesterase"/>
    <property type="match status" value="1"/>
</dbReference>
<dbReference type="InterPro" id="IPR001031">
    <property type="entry name" value="Thioesterase"/>
</dbReference>
<dbReference type="AlphaFoldDB" id="A0A815CA09"/>
<dbReference type="EC" id="3.1.2.14" evidence="1"/>
<sequence>MAGVFVGGGVKNFGGRNWKGSEFFCAGWSFFAGFGGPALFLVHSAIGLAFDYVKLAGLVERPVYGIHNPYFGLMERFNSLEDMADAYIDFIREVQPHGPYCLGGHSFGGVVALVMAEKLVTCDEEIEQVILFDSICVKDGTRSFNDSARFIAGETWVRNIKGFCVDPESSNVEVLIKEVKHAERLLSQCALLPYSGAVSLLKAQEVGRMEGLLGYPLDIWNGWQSFLPQLTVYNVSGNHWEMFDDENLEEVVKQLNRALRDQFQ</sequence>
<evidence type="ECO:0000313" key="5">
    <source>
        <dbReference type="Proteomes" id="UP000663829"/>
    </source>
</evidence>
<protein>
    <recommendedName>
        <fullName evidence="1">oleoyl-[acyl-carrier-protein] hydrolase</fullName>
        <ecNumber evidence="1">3.1.2.14</ecNumber>
    </recommendedName>
</protein>
<dbReference type="GO" id="GO:0016297">
    <property type="term" value="F:fatty acyl-[ACP] hydrolase activity"/>
    <property type="evidence" value="ECO:0007669"/>
    <property type="project" value="UniProtKB-EC"/>
</dbReference>
<evidence type="ECO:0000259" key="2">
    <source>
        <dbReference type="Pfam" id="PF00975"/>
    </source>
</evidence>
<gene>
    <name evidence="3" type="ORF">GPM918_LOCUS27718</name>
    <name evidence="4" type="ORF">SRO942_LOCUS28087</name>
</gene>
<dbReference type="EMBL" id="CAJNOQ010011754">
    <property type="protein sequence ID" value="CAF1284431.1"/>
    <property type="molecule type" value="Genomic_DNA"/>
</dbReference>
<dbReference type="Gene3D" id="3.40.50.1820">
    <property type="entry name" value="alpha/beta hydrolase"/>
    <property type="match status" value="1"/>
</dbReference>
<evidence type="ECO:0000256" key="1">
    <source>
        <dbReference type="ARBA" id="ARBA00012480"/>
    </source>
</evidence>
<dbReference type="OrthoDB" id="7466061at2759"/>
<keyword evidence="5" id="KW-1185">Reference proteome</keyword>
<feature type="domain" description="Thioesterase" evidence="2">
    <location>
        <begin position="38"/>
        <end position="257"/>
    </location>
</feature>
<proteinExistence type="predicted"/>
<dbReference type="SUPFAM" id="SSF53474">
    <property type="entry name" value="alpha/beta-Hydrolases"/>
    <property type="match status" value="1"/>
</dbReference>
<comment type="caution">
    <text evidence="3">The sequence shown here is derived from an EMBL/GenBank/DDBJ whole genome shotgun (WGS) entry which is preliminary data.</text>
</comment>
<organism evidence="3 5">
    <name type="scientific">Didymodactylos carnosus</name>
    <dbReference type="NCBI Taxonomy" id="1234261"/>
    <lineage>
        <taxon>Eukaryota</taxon>
        <taxon>Metazoa</taxon>
        <taxon>Spiralia</taxon>
        <taxon>Gnathifera</taxon>
        <taxon>Rotifera</taxon>
        <taxon>Eurotatoria</taxon>
        <taxon>Bdelloidea</taxon>
        <taxon>Philodinida</taxon>
        <taxon>Philodinidae</taxon>
        <taxon>Didymodactylos</taxon>
    </lineage>
</organism>
<reference evidence="3" key="1">
    <citation type="submission" date="2021-02" db="EMBL/GenBank/DDBJ databases">
        <authorList>
            <person name="Nowell W R."/>
        </authorList>
    </citation>
    <scope>NUCLEOTIDE SEQUENCE</scope>
</reference>
<accession>A0A815CA09</accession>
<evidence type="ECO:0000313" key="4">
    <source>
        <dbReference type="EMBL" id="CAF4082945.1"/>
    </source>
</evidence>
<name>A0A815CA09_9BILA</name>
<evidence type="ECO:0000313" key="3">
    <source>
        <dbReference type="EMBL" id="CAF1284431.1"/>
    </source>
</evidence>